<gene>
    <name evidence="1" type="ORF">ACFQO1_11670</name>
</gene>
<comment type="caution">
    <text evidence="1">The sequence shown here is derived from an EMBL/GenBank/DDBJ whole genome shotgun (WGS) entry which is preliminary data.</text>
</comment>
<dbReference type="SUPFAM" id="SSF55961">
    <property type="entry name" value="Bet v1-like"/>
    <property type="match status" value="1"/>
</dbReference>
<accession>A0ABW2MTS0</accession>
<evidence type="ECO:0000313" key="1">
    <source>
        <dbReference type="EMBL" id="MFC7358349.1"/>
    </source>
</evidence>
<organism evidence="1 2">
    <name type="scientific">Jejudonia soesokkakensis</name>
    <dbReference type="NCBI Taxonomy" id="1323432"/>
    <lineage>
        <taxon>Bacteria</taxon>
        <taxon>Pseudomonadati</taxon>
        <taxon>Bacteroidota</taxon>
        <taxon>Flavobacteriia</taxon>
        <taxon>Flavobacteriales</taxon>
        <taxon>Flavobacteriaceae</taxon>
        <taxon>Jejudonia</taxon>
    </lineage>
</organism>
<name>A0ABW2MTS0_9FLAO</name>
<sequence>MELNSKRVTVNKSAQELCDFLADVKNFEHLMPETIAKFEVIRDNAFVFALQGMPEIALELKEVNAPNEVILGAISDKLDFTLSADIEVIDDETCEAQLDFEGQFNMMMKMMIKGPITKFLEALSTNMAAL</sequence>
<proteinExistence type="predicted"/>
<reference evidence="2" key="1">
    <citation type="journal article" date="2019" name="Int. J. Syst. Evol. Microbiol.">
        <title>The Global Catalogue of Microorganisms (GCM) 10K type strain sequencing project: providing services to taxonomists for standard genome sequencing and annotation.</title>
        <authorList>
            <consortium name="The Broad Institute Genomics Platform"/>
            <consortium name="The Broad Institute Genome Sequencing Center for Infectious Disease"/>
            <person name="Wu L."/>
            <person name="Ma J."/>
        </authorList>
    </citation>
    <scope>NUCLEOTIDE SEQUENCE [LARGE SCALE GENOMIC DNA]</scope>
    <source>
        <strain evidence="2">CGMCC 1.16306</strain>
    </source>
</reference>
<dbReference type="Proteomes" id="UP001596415">
    <property type="component" value="Unassembled WGS sequence"/>
</dbReference>
<protein>
    <submittedName>
        <fullName evidence="1">SRPBCC family protein</fullName>
    </submittedName>
</protein>
<dbReference type="EMBL" id="JBHTBN010000006">
    <property type="protein sequence ID" value="MFC7358349.1"/>
    <property type="molecule type" value="Genomic_DNA"/>
</dbReference>
<dbReference type="RefSeq" id="WP_380218311.1">
    <property type="nucleotide sequence ID" value="NZ_JBHTBN010000006.1"/>
</dbReference>
<keyword evidence="2" id="KW-1185">Reference proteome</keyword>
<evidence type="ECO:0000313" key="2">
    <source>
        <dbReference type="Proteomes" id="UP001596415"/>
    </source>
</evidence>